<evidence type="ECO:0000256" key="1">
    <source>
        <dbReference type="ARBA" id="ARBA00004286"/>
    </source>
</evidence>
<comment type="caution">
    <text evidence="8">The sequence shown here is derived from an EMBL/GenBank/DDBJ whole genome shotgun (WGS) entry which is preliminary data.</text>
</comment>
<feature type="region of interest" description="Disordered" evidence="6">
    <location>
        <begin position="149"/>
        <end position="182"/>
    </location>
</feature>
<dbReference type="EMBL" id="VWPK01000005">
    <property type="protein sequence ID" value="KAA5613605.1"/>
    <property type="molecule type" value="Genomic_DNA"/>
</dbReference>
<evidence type="ECO:0000259" key="7">
    <source>
        <dbReference type="PROSITE" id="PS50280"/>
    </source>
</evidence>
<evidence type="ECO:0000313" key="9">
    <source>
        <dbReference type="Proteomes" id="UP000325255"/>
    </source>
</evidence>
<dbReference type="InterPro" id="IPR046341">
    <property type="entry name" value="SET_dom_sf"/>
</dbReference>
<dbReference type="GO" id="GO:0032259">
    <property type="term" value="P:methylation"/>
    <property type="evidence" value="ECO:0007669"/>
    <property type="project" value="UniProtKB-KW"/>
</dbReference>
<feature type="region of interest" description="Disordered" evidence="6">
    <location>
        <begin position="1"/>
        <end position="22"/>
    </location>
</feature>
<evidence type="ECO:0000256" key="3">
    <source>
        <dbReference type="ARBA" id="ARBA00022603"/>
    </source>
</evidence>
<dbReference type="Proteomes" id="UP000325255">
    <property type="component" value="Unassembled WGS sequence"/>
</dbReference>
<evidence type="ECO:0000256" key="2">
    <source>
        <dbReference type="ARBA" id="ARBA00022454"/>
    </source>
</evidence>
<dbReference type="PANTHER" id="PTHR22884">
    <property type="entry name" value="SET DOMAIN PROTEINS"/>
    <property type="match status" value="1"/>
</dbReference>
<dbReference type="InterPro" id="IPR050777">
    <property type="entry name" value="SET2_Histone-Lys_MeTrsfase"/>
</dbReference>
<keyword evidence="4" id="KW-0808">Transferase</keyword>
<dbReference type="Pfam" id="PF00856">
    <property type="entry name" value="SET"/>
    <property type="match status" value="1"/>
</dbReference>
<reference evidence="8 9" key="1">
    <citation type="submission" date="2019-09" db="EMBL/GenBank/DDBJ databases">
        <title>Genome sequence of Rhodovastum atsumiense, a diverse member of the Acetobacteraceae family of non-sulfur purple photosynthetic bacteria.</title>
        <authorList>
            <person name="Meyer T."/>
            <person name="Kyndt J."/>
        </authorList>
    </citation>
    <scope>NUCLEOTIDE SEQUENCE [LARGE SCALE GENOMIC DNA]</scope>
    <source>
        <strain evidence="8 9">DSM 21279</strain>
    </source>
</reference>
<keyword evidence="2" id="KW-0158">Chromosome</keyword>
<sequence>MPRSESAARVSARMTPPTDKTAKFRRGRTRAGLGLFATVPFARGSRVIEYTGEFITPDEADRRGGRYLFQVDERRVIDAKGRENLARYINHACRPNCEARQVGRRIFIFARRAIAPGEELTYHYGKVYFRAFIAPHGCRCASCMPPVIPPRPATRPPPPPPPVPRAAGNGRPAATPRGGRTR</sequence>
<dbReference type="AlphaFoldDB" id="A0A5M6J1U9"/>
<organism evidence="8 9">
    <name type="scientific">Rhodovastum atsumiense</name>
    <dbReference type="NCBI Taxonomy" id="504468"/>
    <lineage>
        <taxon>Bacteria</taxon>
        <taxon>Pseudomonadati</taxon>
        <taxon>Pseudomonadota</taxon>
        <taxon>Alphaproteobacteria</taxon>
        <taxon>Acetobacterales</taxon>
        <taxon>Acetobacteraceae</taxon>
        <taxon>Rhodovastum</taxon>
    </lineage>
</organism>
<dbReference type="SMART" id="SM00317">
    <property type="entry name" value="SET"/>
    <property type="match status" value="1"/>
</dbReference>
<dbReference type="OrthoDB" id="9804945at2"/>
<dbReference type="Gene3D" id="2.170.270.10">
    <property type="entry name" value="SET domain"/>
    <property type="match status" value="1"/>
</dbReference>
<dbReference type="InterPro" id="IPR001214">
    <property type="entry name" value="SET_dom"/>
</dbReference>
<evidence type="ECO:0000256" key="4">
    <source>
        <dbReference type="ARBA" id="ARBA00022679"/>
    </source>
</evidence>
<feature type="compositionally biased region" description="Pro residues" evidence="6">
    <location>
        <begin position="149"/>
        <end position="164"/>
    </location>
</feature>
<feature type="domain" description="SET" evidence="7">
    <location>
        <begin position="22"/>
        <end position="125"/>
    </location>
</feature>
<keyword evidence="3" id="KW-0489">Methyltransferase</keyword>
<evidence type="ECO:0000313" key="8">
    <source>
        <dbReference type="EMBL" id="KAA5613605.1"/>
    </source>
</evidence>
<protein>
    <submittedName>
        <fullName evidence="8">SET domain-containing protein</fullName>
    </submittedName>
</protein>
<name>A0A5M6J1U9_9PROT</name>
<proteinExistence type="predicted"/>
<accession>A0A5M6J1U9</accession>
<evidence type="ECO:0000256" key="6">
    <source>
        <dbReference type="SAM" id="MobiDB-lite"/>
    </source>
</evidence>
<keyword evidence="9" id="KW-1185">Reference proteome</keyword>
<dbReference type="GO" id="GO:0008168">
    <property type="term" value="F:methyltransferase activity"/>
    <property type="evidence" value="ECO:0007669"/>
    <property type="project" value="UniProtKB-KW"/>
</dbReference>
<comment type="subcellular location">
    <subcellularLocation>
        <location evidence="1">Chromosome</location>
    </subcellularLocation>
</comment>
<gene>
    <name evidence="8" type="ORF">F1189_04100</name>
</gene>
<keyword evidence="5" id="KW-0949">S-adenosyl-L-methionine</keyword>
<dbReference type="PROSITE" id="PS50280">
    <property type="entry name" value="SET"/>
    <property type="match status" value="1"/>
</dbReference>
<evidence type="ECO:0000256" key="5">
    <source>
        <dbReference type="ARBA" id="ARBA00022691"/>
    </source>
</evidence>
<dbReference type="GO" id="GO:0005694">
    <property type="term" value="C:chromosome"/>
    <property type="evidence" value="ECO:0007669"/>
    <property type="project" value="UniProtKB-SubCell"/>
</dbReference>
<dbReference type="SUPFAM" id="SSF82199">
    <property type="entry name" value="SET domain"/>
    <property type="match status" value="1"/>
</dbReference>
<feature type="compositionally biased region" description="Low complexity" evidence="6">
    <location>
        <begin position="165"/>
        <end position="182"/>
    </location>
</feature>